<reference evidence="1" key="1">
    <citation type="submission" date="2014-09" db="EMBL/GenBank/DDBJ databases">
        <authorList>
            <person name="Magalhaes I.L.F."/>
            <person name="Oliveira U."/>
            <person name="Santos F.R."/>
            <person name="Vidigal T.H.D.A."/>
            <person name="Brescovit A.D."/>
            <person name="Santos A.J."/>
        </authorList>
    </citation>
    <scope>NUCLEOTIDE SEQUENCE</scope>
    <source>
        <tissue evidence="1">Shoot tissue taken approximately 20 cm above the soil surface</tissue>
    </source>
</reference>
<dbReference type="EMBL" id="GBRH01261060">
    <property type="protein sequence ID" value="JAD36835.1"/>
    <property type="molecule type" value="Transcribed_RNA"/>
</dbReference>
<sequence length="21" mass="2384">MQRATSNECFAAVRTKELQTV</sequence>
<evidence type="ECO:0000313" key="1">
    <source>
        <dbReference type="EMBL" id="JAD36835.1"/>
    </source>
</evidence>
<dbReference type="AlphaFoldDB" id="A0A0A8ZJB8"/>
<proteinExistence type="predicted"/>
<reference evidence="1" key="2">
    <citation type="journal article" date="2015" name="Data Brief">
        <title>Shoot transcriptome of the giant reed, Arundo donax.</title>
        <authorList>
            <person name="Barrero R.A."/>
            <person name="Guerrero F.D."/>
            <person name="Moolhuijzen P."/>
            <person name="Goolsby J.A."/>
            <person name="Tidwell J."/>
            <person name="Bellgard S.E."/>
            <person name="Bellgard M.I."/>
        </authorList>
    </citation>
    <scope>NUCLEOTIDE SEQUENCE</scope>
    <source>
        <tissue evidence="1">Shoot tissue taken approximately 20 cm above the soil surface</tissue>
    </source>
</reference>
<protein>
    <submittedName>
        <fullName evidence="1">Uncharacterized protein</fullName>
    </submittedName>
</protein>
<name>A0A0A8ZJB8_ARUDO</name>
<organism evidence="1">
    <name type="scientific">Arundo donax</name>
    <name type="common">Giant reed</name>
    <name type="synonym">Donax arundinaceus</name>
    <dbReference type="NCBI Taxonomy" id="35708"/>
    <lineage>
        <taxon>Eukaryota</taxon>
        <taxon>Viridiplantae</taxon>
        <taxon>Streptophyta</taxon>
        <taxon>Embryophyta</taxon>
        <taxon>Tracheophyta</taxon>
        <taxon>Spermatophyta</taxon>
        <taxon>Magnoliopsida</taxon>
        <taxon>Liliopsida</taxon>
        <taxon>Poales</taxon>
        <taxon>Poaceae</taxon>
        <taxon>PACMAD clade</taxon>
        <taxon>Arundinoideae</taxon>
        <taxon>Arundineae</taxon>
        <taxon>Arundo</taxon>
    </lineage>
</organism>
<accession>A0A0A8ZJB8</accession>